<dbReference type="eggNOG" id="COG0457">
    <property type="taxonomic scope" value="Bacteria"/>
</dbReference>
<gene>
    <name evidence="5" type="ORF">SAMN05444350_106148</name>
</gene>
<dbReference type="RefSeq" id="WP_073313079.1">
    <property type="nucleotide sequence ID" value="NZ_FQZN01000006.1"/>
</dbReference>
<dbReference type="SUPFAM" id="SSF46894">
    <property type="entry name" value="C-terminal effector domain of the bipartite response regulators"/>
    <property type="match status" value="1"/>
</dbReference>
<feature type="repeat" description="TPR" evidence="1">
    <location>
        <begin position="105"/>
        <end position="138"/>
    </location>
</feature>
<accession>A0A1M6DG96</accession>
<dbReference type="GeneID" id="92711538"/>
<feature type="signal peptide" evidence="4">
    <location>
        <begin position="1"/>
        <end position="21"/>
    </location>
</feature>
<feature type="transmembrane region" description="Helical" evidence="3">
    <location>
        <begin position="336"/>
        <end position="354"/>
    </location>
</feature>
<evidence type="ECO:0000256" key="3">
    <source>
        <dbReference type="SAM" id="Phobius"/>
    </source>
</evidence>
<protein>
    <submittedName>
        <fullName evidence="5">Tetratricopeptide repeat-containing protein</fullName>
    </submittedName>
</protein>
<feature type="chain" id="PRO_5012951752" evidence="4">
    <location>
        <begin position="22"/>
        <end position="540"/>
    </location>
</feature>
<name>A0A1M6DG96_9BACE</name>
<dbReference type="InterPro" id="IPR019734">
    <property type="entry name" value="TPR_rpt"/>
</dbReference>
<dbReference type="SMART" id="SM00028">
    <property type="entry name" value="TPR"/>
    <property type="match status" value="3"/>
</dbReference>
<dbReference type="SUPFAM" id="SSF48452">
    <property type="entry name" value="TPR-like"/>
    <property type="match status" value="2"/>
</dbReference>
<dbReference type="PANTHER" id="PTHR10098">
    <property type="entry name" value="RAPSYN-RELATED"/>
    <property type="match status" value="1"/>
</dbReference>
<reference evidence="6" key="1">
    <citation type="submission" date="2016-11" db="EMBL/GenBank/DDBJ databases">
        <authorList>
            <person name="Varghese N."/>
            <person name="Submissions S."/>
        </authorList>
    </citation>
    <scope>NUCLEOTIDE SEQUENCE [LARGE SCALE GENOMIC DNA]</scope>
    <source>
        <strain evidence="6">DSM 26884</strain>
    </source>
</reference>
<evidence type="ECO:0000256" key="4">
    <source>
        <dbReference type="SAM" id="SignalP"/>
    </source>
</evidence>
<keyword evidence="2" id="KW-0175">Coiled coil</keyword>
<evidence type="ECO:0000313" key="6">
    <source>
        <dbReference type="Proteomes" id="UP000184192"/>
    </source>
</evidence>
<dbReference type="GO" id="GO:0003677">
    <property type="term" value="F:DNA binding"/>
    <property type="evidence" value="ECO:0007669"/>
    <property type="project" value="InterPro"/>
</dbReference>
<dbReference type="Proteomes" id="UP000184192">
    <property type="component" value="Unassembled WGS sequence"/>
</dbReference>
<evidence type="ECO:0000313" key="5">
    <source>
        <dbReference type="EMBL" id="SHI72296.1"/>
    </source>
</evidence>
<dbReference type="GO" id="GO:0006355">
    <property type="term" value="P:regulation of DNA-templated transcription"/>
    <property type="evidence" value="ECO:0007669"/>
    <property type="project" value="InterPro"/>
</dbReference>
<evidence type="ECO:0000256" key="2">
    <source>
        <dbReference type="SAM" id="Coils"/>
    </source>
</evidence>
<dbReference type="InterPro" id="IPR016032">
    <property type="entry name" value="Sig_transdc_resp-reg_C-effctor"/>
</dbReference>
<sequence length="540" mass="62520">MKKALYLILAVLPLTVTPLQAQDINQAKTLVEQAQNALFSNPKQASYYAAQAAALFPEDQPNEICTQAMILHSQAEQLLGNFDLSIKNLYDTQRYINPANKRQTAQLYSLMGRVYSKLGDYNKGIELNDKATSIFKSLGDSASVAGCYNERGVMHYLLDEFVVAEKFLQRALTINRAQRNLKEIATNLNNLCLYQGDTEKKLSLIQEAIAINKNLDAQWSLGENYNNMGKQYYFGEQYSKALEALQKAYEYARNIGAKELICDNYEYSSWVYAAIGDYKQAYTRLSQMYALSKELQSSNKLRNIEQEISYKRYQDQKYATEMQEQTYKIELLKRNLWFLGSVLVLGLAFSIFLYKWYKRRKGLQLIEARYQLELSQRELSELKLHQQELELQNIQNALDSSQQEVTSFAVFLRSRNELLDKIREMIKEGYKMDNQALIPHLKKVNAYISQYQSGDKTNNALLLNIEDKSKEFIERLTKEHPNLTQGEKYLATMLRVNLSTKEISMISGNSPKTINMNRYRLRKALNLPTEKDLVEYLQNY</sequence>
<keyword evidence="6" id="KW-1185">Reference proteome</keyword>
<dbReference type="PROSITE" id="PS50005">
    <property type="entry name" value="TPR"/>
    <property type="match status" value="2"/>
</dbReference>
<keyword evidence="1" id="KW-0802">TPR repeat</keyword>
<dbReference type="AlphaFoldDB" id="A0A1M6DG96"/>
<dbReference type="Gene3D" id="1.25.40.10">
    <property type="entry name" value="Tetratricopeptide repeat domain"/>
    <property type="match status" value="2"/>
</dbReference>
<feature type="repeat" description="TPR" evidence="1">
    <location>
        <begin position="222"/>
        <end position="255"/>
    </location>
</feature>
<dbReference type="EMBL" id="FQZN01000006">
    <property type="protein sequence ID" value="SHI72296.1"/>
    <property type="molecule type" value="Genomic_DNA"/>
</dbReference>
<dbReference type="InterPro" id="IPR011990">
    <property type="entry name" value="TPR-like_helical_dom_sf"/>
</dbReference>
<keyword evidence="3" id="KW-0812">Transmembrane</keyword>
<proteinExistence type="predicted"/>
<evidence type="ECO:0000256" key="1">
    <source>
        <dbReference type="PROSITE-ProRule" id="PRU00339"/>
    </source>
</evidence>
<dbReference type="Pfam" id="PF13424">
    <property type="entry name" value="TPR_12"/>
    <property type="match status" value="1"/>
</dbReference>
<keyword evidence="3" id="KW-1133">Transmembrane helix</keyword>
<feature type="coiled-coil region" evidence="2">
    <location>
        <begin position="372"/>
        <end position="404"/>
    </location>
</feature>
<keyword evidence="3" id="KW-0472">Membrane</keyword>
<organism evidence="5 6">
    <name type="scientific">Bacteroides stercorirosoris</name>
    <dbReference type="NCBI Taxonomy" id="871324"/>
    <lineage>
        <taxon>Bacteria</taxon>
        <taxon>Pseudomonadati</taxon>
        <taxon>Bacteroidota</taxon>
        <taxon>Bacteroidia</taxon>
        <taxon>Bacteroidales</taxon>
        <taxon>Bacteroidaceae</taxon>
        <taxon>Bacteroides</taxon>
    </lineage>
</organism>
<keyword evidence="4" id="KW-0732">Signal</keyword>